<proteinExistence type="inferred from homology"/>
<evidence type="ECO:0000259" key="18">
    <source>
        <dbReference type="PROSITE" id="PS51190"/>
    </source>
</evidence>
<feature type="chain" id="PRO_5005575329" description="DNA-dependent protein kinase catalytic subunit" evidence="15">
    <location>
        <begin position="22"/>
        <end position="3670"/>
    </location>
</feature>
<dbReference type="InterPro" id="IPR036940">
    <property type="entry name" value="PI3/4_kinase_cat_sf"/>
</dbReference>
<keyword evidence="8" id="KW-0547">Nucleotide-binding</keyword>
<feature type="domain" description="FATC" evidence="18">
    <location>
        <begin position="3638"/>
        <end position="3670"/>
    </location>
</feature>
<dbReference type="Pfam" id="PF02259">
    <property type="entry name" value="FAT"/>
    <property type="match status" value="1"/>
</dbReference>
<evidence type="ECO:0000259" key="17">
    <source>
        <dbReference type="PROSITE" id="PS51189"/>
    </source>
</evidence>
<evidence type="ECO:0000256" key="12">
    <source>
        <dbReference type="ARBA" id="ARBA00023204"/>
    </source>
</evidence>
<keyword evidence="5" id="KW-0723">Serine/threonine-protein kinase</keyword>
<evidence type="ECO:0000256" key="4">
    <source>
        <dbReference type="ARBA" id="ARBA00018077"/>
    </source>
</evidence>
<dbReference type="PANTHER" id="PTHR11139">
    <property type="entry name" value="ATAXIA TELANGIECTASIA MUTATED ATM -RELATED"/>
    <property type="match status" value="1"/>
</dbReference>
<evidence type="ECO:0000256" key="15">
    <source>
        <dbReference type="SAM" id="SignalP"/>
    </source>
</evidence>
<feature type="domain" description="FAT" evidence="17">
    <location>
        <begin position="2496"/>
        <end position="3115"/>
    </location>
</feature>
<dbReference type="InterPro" id="IPR003151">
    <property type="entry name" value="PIK-rel_kinase_FAT"/>
</dbReference>
<dbReference type="PROSITE" id="PS00916">
    <property type="entry name" value="PI3_4_KINASE_2"/>
    <property type="match status" value="1"/>
</dbReference>
<dbReference type="InterPro" id="IPR012582">
    <property type="entry name" value="DNAPKcs_CC3"/>
</dbReference>
<dbReference type="Gene3D" id="1.25.10.10">
    <property type="entry name" value="Leucine-rich Repeat Variant"/>
    <property type="match status" value="1"/>
</dbReference>
<dbReference type="Pfam" id="PF20502">
    <property type="entry name" value="DNAPKcs_CC1-2"/>
    <property type="match status" value="1"/>
</dbReference>
<evidence type="ECO:0000256" key="9">
    <source>
        <dbReference type="ARBA" id="ARBA00022763"/>
    </source>
</evidence>
<evidence type="ECO:0000256" key="11">
    <source>
        <dbReference type="ARBA" id="ARBA00022840"/>
    </source>
</evidence>
<dbReference type="SUPFAM" id="SSF56112">
    <property type="entry name" value="Protein kinase-like (PK-like)"/>
    <property type="match status" value="1"/>
</dbReference>
<dbReference type="Gene3D" id="3.30.1010.10">
    <property type="entry name" value="Phosphatidylinositol 3-kinase Catalytic Subunit, Chain A, domain 4"/>
    <property type="match status" value="1"/>
</dbReference>
<evidence type="ECO:0000256" key="14">
    <source>
        <dbReference type="SAM" id="MobiDB-lite"/>
    </source>
</evidence>
<gene>
    <name evidence="19" type="ORF">WH47_08164</name>
</gene>
<dbReference type="EC" id="2.7.11.1" evidence="3"/>
<dbReference type="Gene3D" id="1.10.1070.11">
    <property type="entry name" value="Phosphatidylinositol 3-/4-kinase, catalytic domain"/>
    <property type="match status" value="1"/>
</dbReference>
<dbReference type="SUPFAM" id="SSF48371">
    <property type="entry name" value="ARM repeat"/>
    <property type="match status" value="3"/>
</dbReference>
<dbReference type="PANTHER" id="PTHR11139:SF68">
    <property type="entry name" value="DNA-DEPENDENT PROTEIN KINASE CATALYTIC SUBUNIT"/>
    <property type="match status" value="1"/>
</dbReference>
<dbReference type="OrthoDB" id="431717at2759"/>
<keyword evidence="7" id="KW-0808">Transferase</keyword>
<dbReference type="InterPro" id="IPR037706">
    <property type="entry name" value="DNA-PK_dom"/>
</dbReference>
<dbReference type="GO" id="GO:0005524">
    <property type="term" value="F:ATP binding"/>
    <property type="evidence" value="ECO:0007669"/>
    <property type="project" value="UniProtKB-KW"/>
</dbReference>
<dbReference type="PROSITE" id="PS51190">
    <property type="entry name" value="FATC"/>
    <property type="match status" value="1"/>
</dbReference>
<accession>A0A0L7RGG9</accession>
<dbReference type="EMBL" id="KQ414596">
    <property type="protein sequence ID" value="KOC69903.1"/>
    <property type="molecule type" value="Genomic_DNA"/>
</dbReference>
<feature type="signal peptide" evidence="15">
    <location>
        <begin position="1"/>
        <end position="21"/>
    </location>
</feature>
<name>A0A0L7RGG9_9HYME</name>
<reference evidence="19 20" key="1">
    <citation type="submission" date="2015-07" db="EMBL/GenBank/DDBJ databases">
        <title>The genome of Habropoda laboriosa.</title>
        <authorList>
            <person name="Pan H."/>
            <person name="Kapheim K."/>
        </authorList>
    </citation>
    <scope>NUCLEOTIDE SEQUENCE [LARGE SCALE GENOMIC DNA]</scope>
    <source>
        <strain evidence="19">0110345459</strain>
    </source>
</reference>
<dbReference type="InterPro" id="IPR050517">
    <property type="entry name" value="DDR_Repair_Kinase"/>
</dbReference>
<organism evidence="19 20">
    <name type="scientific">Habropoda laboriosa</name>
    <dbReference type="NCBI Taxonomy" id="597456"/>
    <lineage>
        <taxon>Eukaryota</taxon>
        <taxon>Metazoa</taxon>
        <taxon>Ecdysozoa</taxon>
        <taxon>Arthropoda</taxon>
        <taxon>Hexapoda</taxon>
        <taxon>Insecta</taxon>
        <taxon>Pterygota</taxon>
        <taxon>Neoptera</taxon>
        <taxon>Endopterygota</taxon>
        <taxon>Hymenoptera</taxon>
        <taxon>Apocrita</taxon>
        <taxon>Aculeata</taxon>
        <taxon>Apoidea</taxon>
        <taxon>Anthophila</taxon>
        <taxon>Apidae</taxon>
        <taxon>Habropoda</taxon>
    </lineage>
</organism>
<dbReference type="PROSITE" id="PS51189">
    <property type="entry name" value="FAT"/>
    <property type="match status" value="1"/>
</dbReference>
<dbReference type="CDD" id="cd05172">
    <property type="entry name" value="PIKKc_DNA-PK"/>
    <property type="match status" value="1"/>
</dbReference>
<dbReference type="InterPro" id="IPR003152">
    <property type="entry name" value="FATC_dom"/>
</dbReference>
<dbReference type="Proteomes" id="UP000053825">
    <property type="component" value="Unassembled WGS sequence"/>
</dbReference>
<dbReference type="Pfam" id="PF08163">
    <property type="entry name" value="DNAPKcs_CC3"/>
    <property type="match status" value="1"/>
</dbReference>
<dbReference type="InterPro" id="IPR045581">
    <property type="entry name" value="DNAPKcs_CC5"/>
</dbReference>
<dbReference type="GO" id="GO:0000723">
    <property type="term" value="P:telomere maintenance"/>
    <property type="evidence" value="ECO:0007669"/>
    <property type="project" value="TreeGrafter"/>
</dbReference>
<evidence type="ECO:0000259" key="16">
    <source>
        <dbReference type="PROSITE" id="PS50290"/>
    </source>
</evidence>
<feature type="compositionally biased region" description="Acidic residues" evidence="14">
    <location>
        <begin position="2807"/>
        <end position="2825"/>
    </location>
</feature>
<dbReference type="InterPro" id="IPR014009">
    <property type="entry name" value="PIK_FAT"/>
</dbReference>
<evidence type="ECO:0000256" key="1">
    <source>
        <dbReference type="ARBA" id="ARBA00004604"/>
    </source>
</evidence>
<feature type="region of interest" description="Disordered" evidence="14">
    <location>
        <begin position="2806"/>
        <end position="2826"/>
    </location>
</feature>
<evidence type="ECO:0000313" key="20">
    <source>
        <dbReference type="Proteomes" id="UP000053825"/>
    </source>
</evidence>
<dbReference type="Pfam" id="PF00454">
    <property type="entry name" value="PI3_PI4_kinase"/>
    <property type="match status" value="1"/>
</dbReference>
<evidence type="ECO:0000256" key="6">
    <source>
        <dbReference type="ARBA" id="ARBA00022553"/>
    </source>
</evidence>
<dbReference type="GO" id="GO:0005730">
    <property type="term" value="C:nucleolus"/>
    <property type="evidence" value="ECO:0007669"/>
    <property type="project" value="UniProtKB-SubCell"/>
</dbReference>
<dbReference type="Pfam" id="PF02260">
    <property type="entry name" value="FATC"/>
    <property type="match status" value="1"/>
</dbReference>
<keyword evidence="10 19" id="KW-0418">Kinase</keyword>
<keyword evidence="11" id="KW-0067">ATP-binding</keyword>
<dbReference type="Pfam" id="PF19704">
    <property type="entry name" value="DNAPKcs_CC5"/>
    <property type="match status" value="2"/>
</dbReference>
<evidence type="ECO:0000256" key="2">
    <source>
        <dbReference type="ARBA" id="ARBA00011031"/>
    </source>
</evidence>
<keyword evidence="20" id="KW-1185">Reference proteome</keyword>
<dbReference type="SMART" id="SM01344">
    <property type="entry name" value="NUC194"/>
    <property type="match status" value="1"/>
</dbReference>
<dbReference type="Pfam" id="PF20500">
    <property type="entry name" value="DNA-PKcs_N"/>
    <property type="match status" value="1"/>
</dbReference>
<comment type="subcellular location">
    <subcellularLocation>
        <location evidence="1">Nucleus</location>
        <location evidence="1">Nucleolus</location>
    </subcellularLocation>
</comment>
<dbReference type="SMART" id="SM01343">
    <property type="entry name" value="FATC"/>
    <property type="match status" value="1"/>
</dbReference>
<keyword evidence="15" id="KW-0732">Signal</keyword>
<dbReference type="InterPro" id="IPR018936">
    <property type="entry name" value="PI3/4_kinase_CS"/>
</dbReference>
<dbReference type="InterPro" id="IPR016024">
    <property type="entry name" value="ARM-type_fold"/>
</dbReference>
<evidence type="ECO:0000256" key="13">
    <source>
        <dbReference type="ARBA" id="ARBA00023242"/>
    </source>
</evidence>
<dbReference type="STRING" id="597456.A0A0L7RGG9"/>
<dbReference type="GO" id="GO:0004677">
    <property type="term" value="F:DNA-dependent protein kinase activity"/>
    <property type="evidence" value="ECO:0007669"/>
    <property type="project" value="InterPro"/>
</dbReference>
<evidence type="ECO:0000256" key="5">
    <source>
        <dbReference type="ARBA" id="ARBA00022527"/>
    </source>
</evidence>
<keyword evidence="13" id="KW-0539">Nucleus</keyword>
<protein>
    <recommendedName>
        <fullName evidence="4">DNA-dependent protein kinase catalytic subunit</fullName>
        <ecNumber evidence="3">2.7.11.1</ecNumber>
    </recommendedName>
</protein>
<dbReference type="SMART" id="SM00146">
    <property type="entry name" value="PI3Kc"/>
    <property type="match status" value="1"/>
</dbReference>
<comment type="similarity">
    <text evidence="2">Belongs to the PI3/PI4-kinase family.</text>
</comment>
<feature type="domain" description="PI3K/PI4K catalytic" evidence="16">
    <location>
        <begin position="3281"/>
        <end position="3604"/>
    </location>
</feature>
<dbReference type="GO" id="GO:0006303">
    <property type="term" value="P:double-strand break repair via nonhomologous end joining"/>
    <property type="evidence" value="ECO:0007669"/>
    <property type="project" value="InterPro"/>
</dbReference>
<evidence type="ECO:0000256" key="10">
    <source>
        <dbReference type="ARBA" id="ARBA00022777"/>
    </source>
</evidence>
<dbReference type="InterPro" id="IPR046804">
    <property type="entry name" value="DNA-PKcs_N"/>
</dbReference>
<dbReference type="InterPro" id="IPR000403">
    <property type="entry name" value="PI3/4_kinase_cat_dom"/>
</dbReference>
<dbReference type="InterPro" id="IPR011989">
    <property type="entry name" value="ARM-like"/>
</dbReference>
<dbReference type="InterPro" id="IPR046803">
    <property type="entry name" value="DNAPKcs_CC1-2"/>
</dbReference>
<evidence type="ECO:0000313" key="19">
    <source>
        <dbReference type="EMBL" id="KOC69903.1"/>
    </source>
</evidence>
<evidence type="ECO:0000256" key="7">
    <source>
        <dbReference type="ARBA" id="ARBA00022679"/>
    </source>
</evidence>
<dbReference type="InterPro" id="IPR011009">
    <property type="entry name" value="Kinase-like_dom_sf"/>
</dbReference>
<keyword evidence="12" id="KW-0234">DNA repair</keyword>
<dbReference type="PROSITE" id="PS00915">
    <property type="entry name" value="PI3_4_KINASE_1"/>
    <property type="match status" value="1"/>
</dbReference>
<evidence type="ECO:0000256" key="3">
    <source>
        <dbReference type="ARBA" id="ARBA00012513"/>
    </source>
</evidence>
<keyword evidence="9" id="KW-0227">DNA damage</keyword>
<evidence type="ECO:0000256" key="8">
    <source>
        <dbReference type="ARBA" id="ARBA00022741"/>
    </source>
</evidence>
<sequence>MLGIFFFLELVLSILFDKNKGLLCFLNKELKKSTPQKGFDMAIKEAFGLLEFVMEQFPDIFVPYIVDAKNTCQQALATRCSAYIQKAASSAFNKLIGLFKEYEIDLGETIKKFVSLFPAVDIKERSLLFSVLGTITRQCSETPEIQEYSNVIFQQLRNDFKKQYNPETMAKSIDIFQVYLDVFSNMLHKLSNEMKETYCEELYIWVKELSHPDRYSVKKVSMKSAINLLSRHMYQFREFIYRDYQYWYNLLIKLAQDKNGQYNECGQRALKNFYRMIGNTLKDKQSEDDKTIFLYFKNLFEEQLNNNQQVNSSMLRFIVYGFSQMAAPCKRYLTNDDVKNMFSLIANCAMPLCSRENIEKIQLECICDYQEALSEIILHTSNLSIDQIFIITKLSILLFKRFPDLRIVGQDLAVSSLINTIINVGMINKIFLDEFLYNLIPNGVAWTCSHTLFVDAELKRGLDNLPERPLCYKNYLPLWIQILKSERYREHRQIAQDLVDTFINVGIASIGKLNLNTKTKEDNVFSDVAFSQIAENEADFQMFINIVDLYVDVINELETFLLINTLHKFLLNVISISYKHPLVSGFYKLVRATFKHICSLSTDEIEPETLELLYKYLIDVLNLIPTFSNELLTTCLYLILNVPLMYVERILDSTITTFKIAFTVGLSDFELACNTLNALGKWTDHLDKKHTNAFLQEIVPLLEPYLHSGESSVEFLQDIIKTERKVIKRITLRDDENTLERFQMRVLTFIASLDTDIIMNFIYKRSMDTGATWDKKDLVKYSLMFSDMQVDIHFDKILPRLILLSQNSGDRRTKIIACEMLHSIIQFVLGNTSQQLTSNPDRFVPILVKLYPALLNLGCDYDEAARQIFQPLMLQLTHWLSSKFMLKSPATIYFLDSLFEGLNNDSNSSLREFSGICLAEFTKWSIKQSDSKTNVESNINEVICKMTNFALHPSASKRIAAATAFNHLYTILREDEKIVSIYWFEILYSFVKSLNGCNDPSIVAALDHVDRVLITKKNLFNAKHHNRRKPDEFEGTTLSDAVNWLFIQCGCLDQCCRAKCMKLVIKLSQHVANNNLAETMISNYIDTNGIEALNVILLNNLKPKIESLSLNGMLPLLRSLDCYIWLIRDGLLDVQCLFGNTNPQREVIFNCARNFVHLMNRIKIEDRESGDLVTLSREFEDIQTLECKVLLAVFDFIQILLNFDDTFIPDFLFNNDLFELITKCIMYPQVIGFGVKNLEITKALLPIMGNLLKANSSLMNLVKSELSIHVEKYMNDFIDLTKIVSSMDNCNKLKQYVKGLSFLEHHNILSQLNNANALIEQREDKVTRVFKVLATKCTGELIRVNIKPSIKDYLETLMDFLLMHYEPSMTQALIRLIENETMLDSDTKKIEHGICFLSTFKNQIFRYMLMDMEKTMEIFNDVLQRNPSLFLTIVEQLFLFVQHHKKELQDDVEILVDTVIKNFTVFQSAVNNLEDRKQKLINIFGIAVHLKDKPIEILSMSKDFYMWILTQLMDSSDIEYKMHILNNFLVCLTDMTSETKPELLVILRTLRSDRLNVWPNDFSQRNVKALKIIKCFQTLTALLPVTKSTTVFESIISFACGIAEQLCNKETDEYLQRYFASITTDYAFNSLQLAYKLFMNLNTPTNERFDVLRSFLLPLFEFCKTVEIRRFFEENIKEIHAIVCQSFIGCSSDMRQLIVSKIGCYDLVSIMFAKIDIRGIDNIESAITRNAIDNVVTGKELLQSLYSNALKVRMLKTPESEHKEIMRQLHCSAYNCSIAIVSLKNEEDSYISIFAENRKKAHLIWENIVDCQKQYNFQQTVKEYPKYRKRLINIRKSLKERQTSNRYSYIYSYNLSTCTLNEDIDAFDFNKATLHNESDNTAKEESMSLTFESDELNNHECMASICGVLSHIISEEISAPPINDSTMSQQINNDITMPKWLKCFLTSITSTRYDNVRLFMLKVVLNMQTVFKSYVKFFLQPIVYVTYSYLTGNQLNYIIVDVIEMLIDWQTSSSQESAESTINENKTMLEVWHLYLKLPSNLEDKMKTAPAAAMQARFENRQIKCIRALCKNYPTAAMMYFEFVTANIFRVDAQGKSNCLEIFLLCIPNLSVDQILMELTHMKFDDLLKNKILPCEKVALRVIDSLVPVLPPSNVLSLTTMVPPYAKHGSSEFRESAYNIFINIYKKYLKTFWTYDAQLKTTFKERLLETLDIYTPSASQNFLPFILLLILDLTKKSMSYAQKMFGPLHNCSYRECKIALSWRTKNLGSKAPLFAPSLTSQMNQTFTQMSATLSNISSDFTYSRSNYVSNAEIELLATQEPEFEPTYVGEEFQATFSNRGENDTFKEPKVPQPAFTKRSKRFLSSMTDVSAVIRQKEIMKNIQRVEMIKEEGVRQRSSVKLYRKYRIGDFPDIEISHAALIEPLQQLAKTDQLICKDLTVSIVCSLLQDCKPDGFVERFADRMKYIVENEQGSNFTLTAVLEILFNTRITNCPPEAVAKASRSNSLNFLGSLVLEESIIHGSVGYRPPTKKIRSEGVSDTTSEWLQLTNIYESMNDIDVVLSIFQNHITNEYMQIASFAQASNNWVKAKAAYEKVYETESDLMKEYCVQGLFECLSNLCCWDEIDSHIKGKLNKDKDNIWNDPWRDWMFPWLFEVNVRKLIDEDESKEFEDDVKIMESWLNDDAKVEHIKRFYGEESFMFFWPNKLEIAREFLLNTLDEIREQWIRLHPLSTQLRVRKLQKLRIINDLNRFIKIFKTAESPCDLKKVLKFWSNSVPSAQDAILPWDKLTSYRIYFINSLLSNKLEESNENETQSDAESNHDDEENGITRELHATTFRIKSKMIEAALNQRNKYIAKKYLLQLERDKKNYSADSIHQNYLIGAKIKNLTGEVETNMKKKLSNYASSWKYCHNLLQKDNLESTTSGNVRREISKIASRIVQLSEEDETFAELLKENSLILKEINLESNDLPAIRDALEAYSLNNLKMCCDTTTTNIKECYFTLSKYCYDRLSRSESDVQLSKEFVHSILKAMSYGSLEAAHYFPCLLKPEYFNDEETKDIFMKESKAVQTWLFLSWQAQLFSNLGTSIAPLIIPILKRIVETYPNAVIYTFRLTVETNPTLLNETSTYEIRQILYERPEIDRFLLAMQYVVQPELYLQHYLVELAKNLSLGTATAVNELLKKVYPSGRENIGNPTQGSIFGKISAYKSKINELIHKKPEELKLRIDQMSKSIKESLQKRRDTFALRDYSPWLCNFSHKDIEIPGQYTGDRKPMPQYHTRIMKFEPTVKVMRSLRKPIRITMIGNDAKEYHFLVKFGEDLRQDQRLQQLFTIMNKTLYIDTASRQRQLSIDTYQVIPLSKTVGLIQWIDNTRSLQELINFTLSPQQIKRSNLIPEDYQKWMQKAAGYKEALSKYTATNVIAKMNVFISQTEWDSLRKTLITLCPTVESFVTMRRNFITSYATMCIAHWILGIGDRHLQNTLIVVNSGRCLGIDFGLAFDAGVDLRIPELMPFRLTSQILGLLKPFTEKDLLKMIMIHALRAVRNEQGPILSCMDVFVHEPLNWTEHVNRALRENEEEAADVKWVPLRKIQAVKKKLNGIKPSLITLHQVREQHNDKYFDRYWAIITGDDDIKRIRAKMKDNFLTPEEQVECLLDQATDLNILGRTYVGWKPWL</sequence>
<dbReference type="PROSITE" id="PS50290">
    <property type="entry name" value="PI3_4_KINASE_3"/>
    <property type="match status" value="1"/>
</dbReference>
<keyword evidence="6" id="KW-0597">Phosphoprotein</keyword>